<reference evidence="1" key="1">
    <citation type="submission" date="2015-04" db="UniProtKB">
        <authorList>
            <consortium name="EnsemblPlants"/>
        </authorList>
    </citation>
    <scope>IDENTIFICATION</scope>
</reference>
<dbReference type="AlphaFoldDB" id="A0A0E0L7T2"/>
<dbReference type="Gramene" id="OPUNC06G02930.1">
    <property type="protein sequence ID" value="OPUNC06G02930.1"/>
    <property type="gene ID" value="OPUNC06G02930"/>
</dbReference>
<dbReference type="Proteomes" id="UP000026962">
    <property type="component" value="Chromosome 6"/>
</dbReference>
<organism evidence="1">
    <name type="scientific">Oryza punctata</name>
    <name type="common">Red rice</name>
    <dbReference type="NCBI Taxonomy" id="4537"/>
    <lineage>
        <taxon>Eukaryota</taxon>
        <taxon>Viridiplantae</taxon>
        <taxon>Streptophyta</taxon>
        <taxon>Embryophyta</taxon>
        <taxon>Tracheophyta</taxon>
        <taxon>Spermatophyta</taxon>
        <taxon>Magnoliopsida</taxon>
        <taxon>Liliopsida</taxon>
        <taxon>Poales</taxon>
        <taxon>Poaceae</taxon>
        <taxon>BOP clade</taxon>
        <taxon>Oryzoideae</taxon>
        <taxon>Oryzeae</taxon>
        <taxon>Oryzinae</taxon>
        <taxon>Oryza</taxon>
    </lineage>
</organism>
<dbReference type="EnsemblPlants" id="OPUNC06G02930.1">
    <property type="protein sequence ID" value="OPUNC06G02930.1"/>
    <property type="gene ID" value="OPUNC06G02930"/>
</dbReference>
<dbReference type="EnsemblPlants" id="OPUNC06G02980.1">
    <property type="protein sequence ID" value="OPUNC06G02980.1"/>
    <property type="gene ID" value="OPUNC06G02980"/>
</dbReference>
<proteinExistence type="predicted"/>
<name>A0A0E0L7T2_ORYPU</name>
<dbReference type="Gramene" id="OPUNC06G02980.1">
    <property type="protein sequence ID" value="OPUNC06G02980.1"/>
    <property type="gene ID" value="OPUNC06G02980"/>
</dbReference>
<keyword evidence="2" id="KW-1185">Reference proteome</keyword>
<accession>A0A0E0L7T2</accession>
<reference evidence="1" key="2">
    <citation type="submission" date="2018-05" db="EMBL/GenBank/DDBJ databases">
        <title>OpunRS2 (Oryza punctata Reference Sequence Version 2).</title>
        <authorList>
            <person name="Zhang J."/>
            <person name="Kudrna D."/>
            <person name="Lee S."/>
            <person name="Talag J."/>
            <person name="Welchert J."/>
            <person name="Wing R.A."/>
        </authorList>
    </citation>
    <scope>NUCLEOTIDE SEQUENCE [LARGE SCALE GENOMIC DNA]</scope>
</reference>
<sequence length="110" mass="11658">MVTWRKKRETAPGEEAPVTHLLAEHAAAGRASRSASCHRRQAAYAAAAAFALVVIPNEDPGALLPLQGKKYAILIAPQAPPANIKQQNSKHLGAAMAISISSSNIQQQQQ</sequence>
<dbReference type="HOGENOM" id="CLU_2175115_0_0_1"/>
<protein>
    <submittedName>
        <fullName evidence="1">Uncharacterized protein</fullName>
    </submittedName>
</protein>
<evidence type="ECO:0000313" key="2">
    <source>
        <dbReference type="Proteomes" id="UP000026962"/>
    </source>
</evidence>
<evidence type="ECO:0000313" key="1">
    <source>
        <dbReference type="EnsemblPlants" id="OPUNC06G02930.1"/>
    </source>
</evidence>